<dbReference type="InterPro" id="IPR013210">
    <property type="entry name" value="LRR_N_plant-typ"/>
</dbReference>
<comment type="catalytic activity">
    <reaction evidence="20">
        <text>L-threonyl-[protein] + ATP = O-phospho-L-threonyl-[protein] + ADP + H(+)</text>
        <dbReference type="Rhea" id="RHEA:46608"/>
        <dbReference type="Rhea" id="RHEA-COMP:11060"/>
        <dbReference type="Rhea" id="RHEA-COMP:11605"/>
        <dbReference type="ChEBI" id="CHEBI:15378"/>
        <dbReference type="ChEBI" id="CHEBI:30013"/>
        <dbReference type="ChEBI" id="CHEBI:30616"/>
        <dbReference type="ChEBI" id="CHEBI:61977"/>
        <dbReference type="ChEBI" id="CHEBI:456216"/>
        <dbReference type="EC" id="2.7.11.1"/>
    </reaction>
</comment>
<keyword evidence="14 26" id="KW-0418">Kinase</keyword>
<dbReference type="Pfam" id="PF13855">
    <property type="entry name" value="LRR_8"/>
    <property type="match status" value="1"/>
</dbReference>
<keyword evidence="17 23" id="KW-0472">Membrane</keyword>
<sequence length="998" mass="108253">MATLMTFLHLALFFFLNSPPPATCYTNQTDQLSLLAIKSRLEDPQGALNSWNRTLPLCSWRGIQCRGNRVVALNLMSQGLVGNLSPHIGNLSRLTDINLVNNSFGGPIPSEITLLSRLEILDFSNNSFMGEVPRNFSNCPNLAQLTLTRNFLFGTIPNELSFLPKLVDISFSRNDFSGPIPSSIGNITTLQTLSLGSCRLAGEIPESLGDLPGLTFLQLSGNGFTGSIPHGMFNMSSVEYFDVSLNSLGGVIPSSIGVTLPNLAVLLLEGNQFSGPIPSSISNASLIEWIILSSNRFTGPVPNLERLTLIEDFTMHTNLIEDDMSFISSLTNSTKLVRFDVSENMLSGTLPESLANLSVLVNMFDIHKNQIHGSIPLGIGNLVNLDVVDLSHNLLDGLIPMSISKLSNLRNLFMGRNRFEGELPSLFGNMTRLSRFQLDGNELSGNVPSSLGSFTNLLELDLSENNFTGLIPREIMRLSSLSIVLNLSENNFTGSIPNEVGSLRNLAVLDLSSNRLSGVLPNSLSSCVSLERLYLDENLLQGEIPSGMSSLMGLQELDLSRNSLSGSIPSFLGSLKLQKLNLSFNRLQGEVPSRGVFTNVSSVSLDGNQGFCGGMEELKFPPCKGVESSKGKLSTLWKILIPILAIGGLLCIVVLVFLKCKKTKENPCPVVIGNQLLRLSYGDLLKATNGFSENNVIGSGRFGSVYKAVLDDDEDNVVAVKVLNLDVRGASKTFMAECRALGGIRHRNLVKLLSVCDSLDFKGNDFKALVYEFKANGSLDKWLHGGEEESDEDFKSLSIIQRLNIAIDIAQGIEYLHIGSGSSIIHGDLKPSNILLDQDMVACVGDFGLAKVVSSILPSEHESSTSSIGVKGTLGYVPPEYGAFGSISMQGDVYSFGIILLEMFTNKRPTNDLFGGEVNLHRYVSSALPHGLMEIIDPQLEGGAVKMEFIGSVLDIGVSCSKDNPRERMSITLVVNELTDILAQLAPFSLDFLKVNKY</sequence>
<evidence type="ECO:0000256" key="13">
    <source>
        <dbReference type="ARBA" id="ARBA00022741"/>
    </source>
</evidence>
<keyword evidence="18" id="KW-0675">Receptor</keyword>
<evidence type="ECO:0000256" key="20">
    <source>
        <dbReference type="ARBA" id="ARBA00047899"/>
    </source>
</evidence>
<dbReference type="SMART" id="SM00220">
    <property type="entry name" value="S_TKc"/>
    <property type="match status" value="1"/>
</dbReference>
<evidence type="ECO:0000256" key="15">
    <source>
        <dbReference type="ARBA" id="ARBA00022840"/>
    </source>
</evidence>
<evidence type="ECO:0000256" key="1">
    <source>
        <dbReference type="ARBA" id="ARBA00004162"/>
    </source>
</evidence>
<keyword evidence="13 22" id="KW-0547">Nucleotide-binding</keyword>
<dbReference type="GO" id="GO:0051707">
    <property type="term" value="P:response to other organism"/>
    <property type="evidence" value="ECO:0007669"/>
    <property type="project" value="UniProtKB-ARBA"/>
</dbReference>
<evidence type="ECO:0000256" key="16">
    <source>
        <dbReference type="ARBA" id="ARBA00022989"/>
    </source>
</evidence>
<dbReference type="PANTHER" id="PTHR27000">
    <property type="entry name" value="LEUCINE-RICH REPEAT RECEPTOR-LIKE PROTEIN KINASE FAMILY PROTEIN-RELATED"/>
    <property type="match status" value="1"/>
</dbReference>
<evidence type="ECO:0000256" key="5">
    <source>
        <dbReference type="ARBA" id="ARBA00022475"/>
    </source>
</evidence>
<dbReference type="FunFam" id="3.30.200.20:FF:000432">
    <property type="entry name" value="LRR receptor-like serine/threonine-protein kinase EFR"/>
    <property type="match status" value="1"/>
</dbReference>
<keyword evidence="6 26" id="KW-0723">Serine/threonine-protein kinase</keyword>
<evidence type="ECO:0000256" key="3">
    <source>
        <dbReference type="ARBA" id="ARBA00008684"/>
    </source>
</evidence>
<dbReference type="FunFam" id="1.10.510.10:FF:000358">
    <property type="entry name" value="Putative leucine-rich repeat receptor-like serine/threonine-protein kinase"/>
    <property type="match status" value="1"/>
</dbReference>
<dbReference type="GO" id="GO:0005886">
    <property type="term" value="C:plasma membrane"/>
    <property type="evidence" value="ECO:0007669"/>
    <property type="project" value="UniProtKB-SubCell"/>
</dbReference>
<evidence type="ECO:0000256" key="21">
    <source>
        <dbReference type="ARBA" id="ARBA00048679"/>
    </source>
</evidence>
<keyword evidence="5" id="KW-1003">Cell membrane</keyword>
<evidence type="ECO:0000256" key="7">
    <source>
        <dbReference type="ARBA" id="ARBA00022553"/>
    </source>
</evidence>
<comment type="caution">
    <text evidence="26">The sequence shown here is derived from an EMBL/GenBank/DDBJ whole genome shotgun (WGS) entry which is preliminary data.</text>
</comment>
<dbReference type="Pfam" id="PF00560">
    <property type="entry name" value="LRR_1"/>
    <property type="match status" value="10"/>
</dbReference>
<dbReference type="GO" id="GO:0006952">
    <property type="term" value="P:defense response"/>
    <property type="evidence" value="ECO:0007669"/>
    <property type="project" value="UniProtKB-ARBA"/>
</dbReference>
<evidence type="ECO:0000256" key="11">
    <source>
        <dbReference type="ARBA" id="ARBA00022729"/>
    </source>
</evidence>
<dbReference type="Gene3D" id="3.80.10.10">
    <property type="entry name" value="Ribonuclease Inhibitor"/>
    <property type="match status" value="4"/>
</dbReference>
<keyword evidence="9 26" id="KW-0808">Transferase</keyword>
<accession>A0ABD1GFX3</accession>
<feature type="signal peptide" evidence="24">
    <location>
        <begin position="1"/>
        <end position="24"/>
    </location>
</feature>
<dbReference type="SUPFAM" id="SSF52058">
    <property type="entry name" value="L domain-like"/>
    <property type="match status" value="2"/>
</dbReference>
<proteinExistence type="inferred from homology"/>
<feature type="transmembrane region" description="Helical" evidence="23">
    <location>
        <begin position="636"/>
        <end position="658"/>
    </location>
</feature>
<feature type="binding site" evidence="22">
    <location>
        <position position="721"/>
    </location>
    <ligand>
        <name>ATP</name>
        <dbReference type="ChEBI" id="CHEBI:30616"/>
    </ligand>
</feature>
<gene>
    <name evidence="26" type="ORF">AAHA92_20033</name>
</gene>
<dbReference type="FunFam" id="3.80.10.10:FF:000095">
    <property type="entry name" value="LRR receptor-like serine/threonine-protein kinase GSO1"/>
    <property type="match status" value="1"/>
</dbReference>
<keyword evidence="19" id="KW-0325">Glycoprotein</keyword>
<evidence type="ECO:0000256" key="8">
    <source>
        <dbReference type="ARBA" id="ARBA00022614"/>
    </source>
</evidence>
<dbReference type="InterPro" id="IPR000719">
    <property type="entry name" value="Prot_kinase_dom"/>
</dbReference>
<evidence type="ECO:0000256" key="17">
    <source>
        <dbReference type="ARBA" id="ARBA00023136"/>
    </source>
</evidence>
<reference evidence="26 27" key="1">
    <citation type="submission" date="2024-06" db="EMBL/GenBank/DDBJ databases">
        <title>A chromosome level genome sequence of Diviner's sage (Salvia divinorum).</title>
        <authorList>
            <person name="Ford S.A."/>
            <person name="Ro D.-K."/>
            <person name="Ness R.W."/>
            <person name="Phillips M.A."/>
        </authorList>
    </citation>
    <scope>NUCLEOTIDE SEQUENCE [LARGE SCALE GENOMIC DNA]</scope>
    <source>
        <strain evidence="26">SAF-2024a</strain>
        <tissue evidence="26">Leaf</tissue>
    </source>
</reference>
<dbReference type="Pfam" id="PF08263">
    <property type="entry name" value="LRRNT_2"/>
    <property type="match status" value="1"/>
</dbReference>
<evidence type="ECO:0000259" key="25">
    <source>
        <dbReference type="PROSITE" id="PS50011"/>
    </source>
</evidence>
<keyword evidence="7" id="KW-0597">Phosphoprotein</keyword>
<dbReference type="Pfam" id="PF07714">
    <property type="entry name" value="PK_Tyr_Ser-Thr"/>
    <property type="match status" value="1"/>
</dbReference>
<evidence type="ECO:0000313" key="27">
    <source>
        <dbReference type="Proteomes" id="UP001567538"/>
    </source>
</evidence>
<dbReference type="InterPro" id="IPR011009">
    <property type="entry name" value="Kinase-like_dom_sf"/>
</dbReference>
<dbReference type="PROSITE" id="PS00107">
    <property type="entry name" value="PROTEIN_KINASE_ATP"/>
    <property type="match status" value="1"/>
</dbReference>
<evidence type="ECO:0000256" key="2">
    <source>
        <dbReference type="ARBA" id="ARBA00004479"/>
    </source>
</evidence>
<dbReference type="PRINTS" id="PR00019">
    <property type="entry name" value="LEURICHRPT"/>
</dbReference>
<dbReference type="InterPro" id="IPR001611">
    <property type="entry name" value="Leu-rich_rpt"/>
</dbReference>
<dbReference type="FunFam" id="3.80.10.10:FF:000288">
    <property type="entry name" value="LRR receptor-like serine/threonine-protein kinase EFR"/>
    <property type="match status" value="1"/>
</dbReference>
<comment type="similarity">
    <text evidence="3">Belongs to the protein kinase superfamily. Ser/Thr protein kinase family.</text>
</comment>
<keyword evidence="15 22" id="KW-0067">ATP-binding</keyword>
<evidence type="ECO:0000256" key="12">
    <source>
        <dbReference type="ARBA" id="ARBA00022737"/>
    </source>
</evidence>
<dbReference type="Proteomes" id="UP001567538">
    <property type="component" value="Unassembled WGS sequence"/>
</dbReference>
<evidence type="ECO:0000256" key="9">
    <source>
        <dbReference type="ARBA" id="ARBA00022679"/>
    </source>
</evidence>
<keyword evidence="27" id="KW-1185">Reference proteome</keyword>
<dbReference type="GO" id="GO:0005524">
    <property type="term" value="F:ATP binding"/>
    <property type="evidence" value="ECO:0007669"/>
    <property type="project" value="UniProtKB-UniRule"/>
</dbReference>
<evidence type="ECO:0000256" key="4">
    <source>
        <dbReference type="ARBA" id="ARBA00012513"/>
    </source>
</evidence>
<keyword evidence="16 23" id="KW-1133">Transmembrane helix</keyword>
<dbReference type="AlphaFoldDB" id="A0ABD1GFX3"/>
<evidence type="ECO:0000256" key="10">
    <source>
        <dbReference type="ARBA" id="ARBA00022692"/>
    </source>
</evidence>
<organism evidence="26 27">
    <name type="scientific">Salvia divinorum</name>
    <name type="common">Maria pastora</name>
    <name type="synonym">Diviner's sage</name>
    <dbReference type="NCBI Taxonomy" id="28513"/>
    <lineage>
        <taxon>Eukaryota</taxon>
        <taxon>Viridiplantae</taxon>
        <taxon>Streptophyta</taxon>
        <taxon>Embryophyta</taxon>
        <taxon>Tracheophyta</taxon>
        <taxon>Spermatophyta</taxon>
        <taxon>Magnoliopsida</taxon>
        <taxon>eudicotyledons</taxon>
        <taxon>Gunneridae</taxon>
        <taxon>Pentapetalae</taxon>
        <taxon>asterids</taxon>
        <taxon>lamiids</taxon>
        <taxon>Lamiales</taxon>
        <taxon>Lamiaceae</taxon>
        <taxon>Nepetoideae</taxon>
        <taxon>Mentheae</taxon>
        <taxon>Salviinae</taxon>
        <taxon>Salvia</taxon>
        <taxon>Salvia subgen. Calosphace</taxon>
    </lineage>
</organism>
<evidence type="ECO:0000256" key="19">
    <source>
        <dbReference type="ARBA" id="ARBA00023180"/>
    </source>
</evidence>
<dbReference type="EC" id="2.7.11.1" evidence="4"/>
<keyword evidence="8" id="KW-0433">Leucine-rich repeat</keyword>
<dbReference type="GO" id="GO:0004674">
    <property type="term" value="F:protein serine/threonine kinase activity"/>
    <property type="evidence" value="ECO:0007669"/>
    <property type="project" value="UniProtKB-KW"/>
</dbReference>
<dbReference type="InterPro" id="IPR008271">
    <property type="entry name" value="Ser/Thr_kinase_AS"/>
</dbReference>
<keyword evidence="10 23" id="KW-0812">Transmembrane</keyword>
<feature type="chain" id="PRO_5044857493" description="non-specific serine/threonine protein kinase" evidence="24">
    <location>
        <begin position="25"/>
        <end position="998"/>
    </location>
</feature>
<evidence type="ECO:0000313" key="26">
    <source>
        <dbReference type="EMBL" id="KAL1543012.1"/>
    </source>
</evidence>
<dbReference type="InterPro" id="IPR003591">
    <property type="entry name" value="Leu-rich_rpt_typical-subtyp"/>
</dbReference>
<dbReference type="PROSITE" id="PS50011">
    <property type="entry name" value="PROTEIN_KINASE_DOM"/>
    <property type="match status" value="1"/>
</dbReference>
<keyword evidence="12" id="KW-0677">Repeat</keyword>
<dbReference type="PROSITE" id="PS00108">
    <property type="entry name" value="PROTEIN_KINASE_ST"/>
    <property type="match status" value="1"/>
</dbReference>
<comment type="subcellular location">
    <subcellularLocation>
        <location evidence="1">Cell membrane</location>
        <topology evidence="1">Single-pass membrane protein</topology>
    </subcellularLocation>
    <subcellularLocation>
        <location evidence="2">Membrane</location>
        <topology evidence="2">Single-pass type I membrane protein</topology>
    </subcellularLocation>
</comment>
<feature type="domain" description="Protein kinase" evidence="25">
    <location>
        <begin position="691"/>
        <end position="982"/>
    </location>
</feature>
<comment type="catalytic activity">
    <reaction evidence="21">
        <text>L-seryl-[protein] + ATP = O-phospho-L-seryl-[protein] + ADP + H(+)</text>
        <dbReference type="Rhea" id="RHEA:17989"/>
        <dbReference type="Rhea" id="RHEA-COMP:9863"/>
        <dbReference type="Rhea" id="RHEA-COMP:11604"/>
        <dbReference type="ChEBI" id="CHEBI:15378"/>
        <dbReference type="ChEBI" id="CHEBI:29999"/>
        <dbReference type="ChEBI" id="CHEBI:30616"/>
        <dbReference type="ChEBI" id="CHEBI:83421"/>
        <dbReference type="ChEBI" id="CHEBI:456216"/>
        <dbReference type="EC" id="2.7.11.1"/>
    </reaction>
</comment>
<name>A0ABD1GFX3_SALDI</name>
<dbReference type="InterPro" id="IPR032675">
    <property type="entry name" value="LRR_dom_sf"/>
</dbReference>
<evidence type="ECO:0000256" key="23">
    <source>
        <dbReference type="SAM" id="Phobius"/>
    </source>
</evidence>
<dbReference type="InterPro" id="IPR001245">
    <property type="entry name" value="Ser-Thr/Tyr_kinase_cat_dom"/>
</dbReference>
<dbReference type="SMART" id="SM00369">
    <property type="entry name" value="LRR_TYP"/>
    <property type="match status" value="9"/>
</dbReference>
<dbReference type="InterPro" id="IPR017441">
    <property type="entry name" value="Protein_kinase_ATP_BS"/>
</dbReference>
<evidence type="ECO:0000256" key="14">
    <source>
        <dbReference type="ARBA" id="ARBA00022777"/>
    </source>
</evidence>
<dbReference type="SUPFAM" id="SSF56112">
    <property type="entry name" value="Protein kinase-like (PK-like)"/>
    <property type="match status" value="1"/>
</dbReference>
<evidence type="ECO:0000256" key="24">
    <source>
        <dbReference type="SAM" id="SignalP"/>
    </source>
</evidence>
<keyword evidence="11 24" id="KW-0732">Signal</keyword>
<evidence type="ECO:0000256" key="18">
    <source>
        <dbReference type="ARBA" id="ARBA00023170"/>
    </source>
</evidence>
<dbReference type="Gene3D" id="3.30.200.20">
    <property type="entry name" value="Phosphorylase Kinase, domain 1"/>
    <property type="match status" value="1"/>
</dbReference>
<dbReference type="Gene3D" id="1.10.510.10">
    <property type="entry name" value="Transferase(Phosphotransferase) domain 1"/>
    <property type="match status" value="1"/>
</dbReference>
<dbReference type="PANTHER" id="PTHR27000:SF777">
    <property type="entry name" value="PROTEIN KINASE DOMAIN-CONTAINING PROTEIN"/>
    <property type="match status" value="1"/>
</dbReference>
<evidence type="ECO:0000256" key="22">
    <source>
        <dbReference type="PROSITE-ProRule" id="PRU10141"/>
    </source>
</evidence>
<protein>
    <recommendedName>
        <fullName evidence="4">non-specific serine/threonine protein kinase</fullName>
        <ecNumber evidence="4">2.7.11.1</ecNumber>
    </recommendedName>
</protein>
<evidence type="ECO:0000256" key="6">
    <source>
        <dbReference type="ARBA" id="ARBA00022527"/>
    </source>
</evidence>
<dbReference type="EMBL" id="JBEAFC010000008">
    <property type="protein sequence ID" value="KAL1543012.1"/>
    <property type="molecule type" value="Genomic_DNA"/>
</dbReference>